<feature type="active site" description="Nucleophile" evidence="4">
    <location>
        <position position="176"/>
    </location>
</feature>
<evidence type="ECO:0000256" key="1">
    <source>
        <dbReference type="ARBA" id="ARBA00010088"/>
    </source>
</evidence>
<protein>
    <submittedName>
        <fullName evidence="6">Epoxide hydrolase family protein</fullName>
    </submittedName>
</protein>
<dbReference type="InterPro" id="IPR000639">
    <property type="entry name" value="Epox_hydrolase-like"/>
</dbReference>
<keyword evidence="3 6" id="KW-0378">Hydrolase</keyword>
<dbReference type="AlphaFoldDB" id="A0AAU8FK13"/>
<comment type="similarity">
    <text evidence="1">Belongs to the peptidase S33 family.</text>
</comment>
<dbReference type="EMBL" id="CP159289">
    <property type="protein sequence ID" value="XCH24556.1"/>
    <property type="molecule type" value="Genomic_DNA"/>
</dbReference>
<evidence type="ECO:0000256" key="3">
    <source>
        <dbReference type="ARBA" id="ARBA00022801"/>
    </source>
</evidence>
<dbReference type="GO" id="GO:0004301">
    <property type="term" value="F:epoxide hydrolase activity"/>
    <property type="evidence" value="ECO:0007669"/>
    <property type="project" value="TreeGrafter"/>
</dbReference>
<gene>
    <name evidence="6" type="ORF">ABV298_30385</name>
</gene>
<name>A0AAU8FK13_9BACT</name>
<dbReference type="InterPro" id="IPR016292">
    <property type="entry name" value="Epoxide_hydrolase"/>
</dbReference>
<evidence type="ECO:0000313" key="6">
    <source>
        <dbReference type="EMBL" id="XCH24556.1"/>
    </source>
</evidence>
<dbReference type="PANTHER" id="PTHR21661">
    <property type="entry name" value="EPOXIDE HYDROLASE 1-RELATED"/>
    <property type="match status" value="1"/>
</dbReference>
<dbReference type="Gene3D" id="3.40.50.1820">
    <property type="entry name" value="alpha/beta hydrolase"/>
    <property type="match status" value="1"/>
</dbReference>
<dbReference type="GO" id="GO:0097176">
    <property type="term" value="P:epoxide metabolic process"/>
    <property type="evidence" value="ECO:0007669"/>
    <property type="project" value="TreeGrafter"/>
</dbReference>
<accession>A0AAU8FK13</accession>
<dbReference type="SUPFAM" id="SSF53474">
    <property type="entry name" value="alpha/beta-Hydrolases"/>
    <property type="match status" value="1"/>
</dbReference>
<evidence type="ECO:0000256" key="4">
    <source>
        <dbReference type="PIRSR" id="PIRSR001112-1"/>
    </source>
</evidence>
<proteinExistence type="inferred from homology"/>
<feature type="active site" description="Proton donor" evidence="4">
    <location>
        <position position="304"/>
    </location>
</feature>
<dbReference type="RefSeq" id="WP_353719871.1">
    <property type="nucleotide sequence ID" value="NZ_CP159289.1"/>
</dbReference>
<keyword evidence="2" id="KW-0058">Aromatic hydrocarbons catabolism</keyword>
<dbReference type="Pfam" id="PF06441">
    <property type="entry name" value="EHN"/>
    <property type="match status" value="1"/>
</dbReference>
<feature type="domain" description="Epoxide hydrolase N-terminal" evidence="5">
    <location>
        <begin position="2"/>
        <end position="106"/>
    </location>
</feature>
<dbReference type="InterPro" id="IPR010497">
    <property type="entry name" value="Epoxide_hydro_N"/>
</dbReference>
<dbReference type="PRINTS" id="PR00412">
    <property type="entry name" value="EPOXHYDRLASE"/>
</dbReference>
<dbReference type="PIRSF" id="PIRSF001112">
    <property type="entry name" value="Epoxide_hydrolase"/>
    <property type="match status" value="1"/>
</dbReference>
<sequence length="380" mass="43274">MQAFQVNISQQIVGDLHARLRNTRWPDSLYEPGWQLGTDITYLKEITDYWQNTFDWGKQQEKLNELPHFTTEIDGTNIHFIHQKGKGPKPVPLLLCHGWPDSFLRFRKLMPLLTDPVAYGGDPGDAFDVIIPSLPGFGFSDRPAEKKSFIAWTARLLHQLMTQTLGYTRYAAHGGDVGSGVVERLGMTVPDSLIGIHLLDIPYRHLFTIQPDDLDIQEKQYLEAGRNWQFTEGGYAIEQSTKPQSLAYGLNDSPVGLAAWILEKFHRWSDCAGNLENSFTKDELLCNITLYWVTQTIRSSFSPYFDQDQAPARMEEKISVPTGVAIFPKDIIPAPRSFADRFYNVVRWSEMPRGGHFSAWEEPGLLAAELREYLRPLRAA</sequence>
<dbReference type="PANTHER" id="PTHR21661:SF35">
    <property type="entry name" value="EPOXIDE HYDROLASE"/>
    <property type="match status" value="1"/>
</dbReference>
<dbReference type="InterPro" id="IPR029058">
    <property type="entry name" value="AB_hydrolase_fold"/>
</dbReference>
<feature type="active site" description="Proton acceptor" evidence="4">
    <location>
        <position position="356"/>
    </location>
</feature>
<evidence type="ECO:0000259" key="5">
    <source>
        <dbReference type="Pfam" id="PF06441"/>
    </source>
</evidence>
<evidence type="ECO:0000256" key="2">
    <source>
        <dbReference type="ARBA" id="ARBA00022797"/>
    </source>
</evidence>
<organism evidence="6">
    <name type="scientific">Dyadobacter sp. 676</name>
    <dbReference type="NCBI Taxonomy" id="3088362"/>
    <lineage>
        <taxon>Bacteria</taxon>
        <taxon>Pseudomonadati</taxon>
        <taxon>Bacteroidota</taxon>
        <taxon>Cytophagia</taxon>
        <taxon>Cytophagales</taxon>
        <taxon>Spirosomataceae</taxon>
        <taxon>Dyadobacter</taxon>
    </lineage>
</organism>
<reference evidence="6" key="1">
    <citation type="submission" date="2024-06" db="EMBL/GenBank/DDBJ databases">
        <title>Sequencing and assembly of the genome of Dyadobacter sp. strain 676, a symbiont of Cyamopsis tetragonoloba.</title>
        <authorList>
            <person name="Guro P."/>
            <person name="Sazanova A."/>
            <person name="Kuznetsova I."/>
            <person name="Belimov A."/>
            <person name="Safronova V."/>
        </authorList>
    </citation>
    <scope>NUCLEOTIDE SEQUENCE</scope>
    <source>
        <strain evidence="6">676</strain>
    </source>
</reference>